<dbReference type="EMBL" id="LAZR01000009">
    <property type="protein sequence ID" value="KKO08585.1"/>
    <property type="molecule type" value="Genomic_DNA"/>
</dbReference>
<gene>
    <name evidence="3" type="ORF">LCGC14_0045250</name>
</gene>
<organism evidence="3">
    <name type="scientific">marine sediment metagenome</name>
    <dbReference type="NCBI Taxonomy" id="412755"/>
    <lineage>
        <taxon>unclassified sequences</taxon>
        <taxon>metagenomes</taxon>
        <taxon>ecological metagenomes</taxon>
    </lineage>
</organism>
<feature type="region of interest" description="Disordered" evidence="1">
    <location>
        <begin position="322"/>
        <end position="342"/>
    </location>
</feature>
<sequence>MKLFKPDGDGMRKRAISLLEGVLYLVVALAIIVGGTLFFQQASFNRQVNATAGMMTSVSTYVVARTKDSSQTRSDTNFESGDATTWAIKSGAVQADMIDEVNDFLQAEAIRLPWGGLVTFYEAATYVKGHRTPIIAARMNDLPPGACMRLGHKNEVGDTMIGGRVFALAVEENDFHEDDLGWTSGTVRYMAGKGVATDMSALAEACEGGKRDLVVYYEVSGPPDALPVIGGEDDDDLGFPPDLGGGGDPDCQEGDPGFPFCDLWTPPLGGCDPWMDPFCDPQCDVYPDRPFCNPDCDFDPFHPLCGGPPDGWVDPWAPFACDDPNPPEKPYDPESDSWEKVPMEDPSMCTWQFILK</sequence>
<reference evidence="3" key="1">
    <citation type="journal article" date="2015" name="Nature">
        <title>Complex archaea that bridge the gap between prokaryotes and eukaryotes.</title>
        <authorList>
            <person name="Spang A."/>
            <person name="Saw J.H."/>
            <person name="Jorgensen S.L."/>
            <person name="Zaremba-Niedzwiedzka K."/>
            <person name="Martijn J."/>
            <person name="Lind A.E."/>
            <person name="van Eijk R."/>
            <person name="Schleper C."/>
            <person name="Guy L."/>
            <person name="Ettema T.J."/>
        </authorList>
    </citation>
    <scope>NUCLEOTIDE SEQUENCE</scope>
</reference>
<feature type="compositionally biased region" description="Basic and acidic residues" evidence="1">
    <location>
        <begin position="329"/>
        <end position="342"/>
    </location>
</feature>
<accession>A0A0F9VWW0</accession>
<comment type="caution">
    <text evidence="3">The sequence shown here is derived from an EMBL/GenBank/DDBJ whole genome shotgun (WGS) entry which is preliminary data.</text>
</comment>
<keyword evidence="2" id="KW-0472">Membrane</keyword>
<evidence type="ECO:0000256" key="2">
    <source>
        <dbReference type="SAM" id="Phobius"/>
    </source>
</evidence>
<keyword evidence="2" id="KW-1133">Transmembrane helix</keyword>
<proteinExistence type="predicted"/>
<protein>
    <submittedName>
        <fullName evidence="3">Uncharacterized protein</fullName>
    </submittedName>
</protein>
<dbReference type="Gene3D" id="3.30.1690.10">
    <property type="entry name" value="TcpA-like pilin"/>
    <property type="match status" value="1"/>
</dbReference>
<dbReference type="AlphaFoldDB" id="A0A0F9VWW0"/>
<name>A0A0F9VWW0_9ZZZZ</name>
<evidence type="ECO:0000313" key="3">
    <source>
        <dbReference type="EMBL" id="KKO08585.1"/>
    </source>
</evidence>
<evidence type="ECO:0000256" key="1">
    <source>
        <dbReference type="SAM" id="MobiDB-lite"/>
    </source>
</evidence>
<keyword evidence="2" id="KW-0812">Transmembrane</keyword>
<feature type="transmembrane region" description="Helical" evidence="2">
    <location>
        <begin position="21"/>
        <end position="39"/>
    </location>
</feature>